<dbReference type="EMBL" id="JAHIBW010000007">
    <property type="protein sequence ID" value="KAG7309513.1"/>
    <property type="molecule type" value="Genomic_DNA"/>
</dbReference>
<accession>A0ABQ7QWT5</accession>
<protein>
    <submittedName>
        <fullName evidence="1">Uncharacterized protein</fullName>
    </submittedName>
</protein>
<name>A0ABQ7QWT5_PLUXY</name>
<sequence>MNKVTEASSCSQLYHLKCRFQALKDRCDQTTELFREANEQGNGGIIIFSLSPAGQQSKDIIK</sequence>
<comment type="caution">
    <text evidence="1">The sequence shown here is derived from an EMBL/GenBank/DDBJ whole genome shotgun (WGS) entry which is preliminary data.</text>
</comment>
<evidence type="ECO:0000313" key="1">
    <source>
        <dbReference type="EMBL" id="KAG7309513.1"/>
    </source>
</evidence>
<proteinExistence type="predicted"/>
<organism evidence="1 2">
    <name type="scientific">Plutella xylostella</name>
    <name type="common">Diamondback moth</name>
    <name type="synonym">Plutella maculipennis</name>
    <dbReference type="NCBI Taxonomy" id="51655"/>
    <lineage>
        <taxon>Eukaryota</taxon>
        <taxon>Metazoa</taxon>
        <taxon>Ecdysozoa</taxon>
        <taxon>Arthropoda</taxon>
        <taxon>Hexapoda</taxon>
        <taxon>Insecta</taxon>
        <taxon>Pterygota</taxon>
        <taxon>Neoptera</taxon>
        <taxon>Endopterygota</taxon>
        <taxon>Lepidoptera</taxon>
        <taxon>Glossata</taxon>
        <taxon>Ditrysia</taxon>
        <taxon>Yponomeutoidea</taxon>
        <taxon>Plutellidae</taxon>
        <taxon>Plutella</taxon>
    </lineage>
</organism>
<reference evidence="1 2" key="1">
    <citation type="submission" date="2021-06" db="EMBL/GenBank/DDBJ databases">
        <title>A haploid diamondback moth (Plutella xylostella L.) genome assembly resolves 31 chromosomes and identifies a diamide resistance mutation.</title>
        <authorList>
            <person name="Ward C.M."/>
            <person name="Perry K.D."/>
            <person name="Baker G."/>
            <person name="Powis K."/>
            <person name="Heckel D.G."/>
            <person name="Baxter S.W."/>
        </authorList>
    </citation>
    <scope>NUCLEOTIDE SEQUENCE [LARGE SCALE GENOMIC DNA]</scope>
    <source>
        <strain evidence="1 2">LV</strain>
        <tissue evidence="1">Single pupa</tissue>
    </source>
</reference>
<keyword evidence="2" id="KW-1185">Reference proteome</keyword>
<gene>
    <name evidence="1" type="ORF">JYU34_005487</name>
</gene>
<evidence type="ECO:0000313" key="2">
    <source>
        <dbReference type="Proteomes" id="UP000823941"/>
    </source>
</evidence>
<dbReference type="Proteomes" id="UP000823941">
    <property type="component" value="Chromosome 7"/>
</dbReference>